<sequence length="620" mass="67538">PQPRPQAAKPAPAPRATGHARKDSFEAPRPSPQQAALVDRLRSSDTFRQLPHGTQDRLLATARKHGQSPEARRNIADLALNKNLDKLAPRQQREAIRTLREGIKNKGVGADLAELASDKDFRRLGGKDQRNIMESVAAQRGDRSARNALVDLGTSKGFRQLKGSMRKQLVDELEKRRSGKAEARFGKAALELADSASFRRLAPDVQSQLAKAIAPGRPSSQASRSALVELGSNPGLAKLPAETQRKVLEHLPPPHAGREKSVDHLDRLTTLVDGGEFAKLRPELQGRMLDAIRPGRLEPEHEQTLADLGSSKGFAALSAPEQDRLFQYVSGTNPLSRYVQTDLGVTLAGKGFQKADGAGQAEQLRTFLREQPGVPEGASELEGTFPTRPYSLSGPTEVQGHSFPSGPADALRYEVEIEGQRIPVFVARNPDASRGSFHSIEEVAEGLSSLPPANRALVKQVDVDGHSNPDDAYWEQVYNEPGFRSYMTAGAAGIITLYPTNGKVEQEFMNSSLIHETGHTLSHVHWGSDNASPQWDGYRAAMASDGFVPSNYARNSPSEDFAETLVLYQKVHGTPQEAEVRALMPGRFRLIDDLLSRPPPARQALPSVAASRLMVGSFRA</sequence>
<name>A0A3A8QAI9_9BACT</name>
<organism evidence="2 3">
    <name type="scientific">Corallococcus aberystwythensis</name>
    <dbReference type="NCBI Taxonomy" id="2316722"/>
    <lineage>
        <taxon>Bacteria</taxon>
        <taxon>Pseudomonadati</taxon>
        <taxon>Myxococcota</taxon>
        <taxon>Myxococcia</taxon>
        <taxon>Myxococcales</taxon>
        <taxon>Cystobacterineae</taxon>
        <taxon>Myxococcaceae</taxon>
        <taxon>Corallococcus</taxon>
    </lineage>
</organism>
<keyword evidence="3" id="KW-1185">Reference proteome</keyword>
<dbReference type="Proteomes" id="UP000267003">
    <property type="component" value="Unassembled WGS sequence"/>
</dbReference>
<dbReference type="RefSeq" id="WP_158621633.1">
    <property type="nucleotide sequence ID" value="NZ_RAWK01000110.1"/>
</dbReference>
<feature type="compositionally biased region" description="Low complexity" evidence="1">
    <location>
        <begin position="1"/>
        <end position="16"/>
    </location>
</feature>
<gene>
    <name evidence="2" type="ORF">D7W81_19335</name>
</gene>
<comment type="caution">
    <text evidence="2">The sequence shown here is derived from an EMBL/GenBank/DDBJ whole genome shotgun (WGS) entry which is preliminary data.</text>
</comment>
<proteinExistence type="predicted"/>
<dbReference type="EMBL" id="RAWK01000110">
    <property type="protein sequence ID" value="RKH64050.1"/>
    <property type="molecule type" value="Genomic_DNA"/>
</dbReference>
<dbReference type="AlphaFoldDB" id="A0A3A8QAI9"/>
<protein>
    <submittedName>
        <fullName evidence="2">Uncharacterized protein</fullName>
    </submittedName>
</protein>
<evidence type="ECO:0000256" key="1">
    <source>
        <dbReference type="SAM" id="MobiDB-lite"/>
    </source>
</evidence>
<dbReference type="SUPFAM" id="SSF55486">
    <property type="entry name" value="Metalloproteases ('zincins'), catalytic domain"/>
    <property type="match status" value="1"/>
</dbReference>
<evidence type="ECO:0000313" key="2">
    <source>
        <dbReference type="EMBL" id="RKH64050.1"/>
    </source>
</evidence>
<accession>A0A3A8QAI9</accession>
<evidence type="ECO:0000313" key="3">
    <source>
        <dbReference type="Proteomes" id="UP000267003"/>
    </source>
</evidence>
<feature type="non-terminal residue" evidence="2">
    <location>
        <position position="1"/>
    </location>
</feature>
<reference evidence="3" key="1">
    <citation type="submission" date="2018-09" db="EMBL/GenBank/DDBJ databases">
        <authorList>
            <person name="Livingstone P.G."/>
            <person name="Whitworth D.E."/>
        </authorList>
    </citation>
    <scope>NUCLEOTIDE SEQUENCE [LARGE SCALE GENOMIC DNA]</scope>
    <source>
        <strain evidence="3">AB050A</strain>
    </source>
</reference>
<dbReference type="OrthoDB" id="5526076at2"/>
<feature type="region of interest" description="Disordered" evidence="1">
    <location>
        <begin position="1"/>
        <end position="36"/>
    </location>
</feature>